<evidence type="ECO:0000256" key="1">
    <source>
        <dbReference type="SAM" id="MobiDB-lite"/>
    </source>
</evidence>
<keyword evidence="3" id="KW-1185">Reference proteome</keyword>
<comment type="caution">
    <text evidence="2">The sequence shown here is derived from an EMBL/GenBank/DDBJ whole genome shotgun (WGS) entry which is preliminary data.</text>
</comment>
<dbReference type="EMBL" id="ASGP02000002">
    <property type="protein sequence ID" value="KAH9521122.1"/>
    <property type="molecule type" value="Genomic_DNA"/>
</dbReference>
<name>A0A922I278_DERFA</name>
<reference evidence="2" key="2">
    <citation type="journal article" date="2022" name="Res Sq">
        <title>Comparative Genomics Reveals Insights into the Divergent Evolution of Astigmatic Mites and Household Pest Adaptations.</title>
        <authorList>
            <person name="Xiong Q."/>
            <person name="Wan A.T.-Y."/>
            <person name="Liu X.-Y."/>
            <person name="Fung C.S.-H."/>
            <person name="Xiao X."/>
            <person name="Malainual N."/>
            <person name="Hou J."/>
            <person name="Wang L."/>
            <person name="Wang M."/>
            <person name="Yang K."/>
            <person name="Cui Y."/>
            <person name="Leung E."/>
            <person name="Nong W."/>
            <person name="Shin S.-K."/>
            <person name="Au S."/>
            <person name="Jeong K.Y."/>
            <person name="Chew F.T."/>
            <person name="Hui J."/>
            <person name="Leung T.F."/>
            <person name="Tungtrongchitr A."/>
            <person name="Zhong N."/>
            <person name="Liu Z."/>
            <person name="Tsui S."/>
        </authorList>
    </citation>
    <scope>NUCLEOTIDE SEQUENCE</scope>
    <source>
        <strain evidence="2">Derf</strain>
        <tissue evidence="2">Whole organism</tissue>
    </source>
</reference>
<accession>A0A922I278</accession>
<dbReference type="Proteomes" id="UP000790347">
    <property type="component" value="Unassembled WGS sequence"/>
</dbReference>
<organism evidence="2 3">
    <name type="scientific">Dermatophagoides farinae</name>
    <name type="common">American house dust mite</name>
    <dbReference type="NCBI Taxonomy" id="6954"/>
    <lineage>
        <taxon>Eukaryota</taxon>
        <taxon>Metazoa</taxon>
        <taxon>Ecdysozoa</taxon>
        <taxon>Arthropoda</taxon>
        <taxon>Chelicerata</taxon>
        <taxon>Arachnida</taxon>
        <taxon>Acari</taxon>
        <taxon>Acariformes</taxon>
        <taxon>Sarcoptiformes</taxon>
        <taxon>Astigmata</taxon>
        <taxon>Psoroptidia</taxon>
        <taxon>Analgoidea</taxon>
        <taxon>Pyroglyphidae</taxon>
        <taxon>Dermatophagoidinae</taxon>
        <taxon>Dermatophagoides</taxon>
    </lineage>
</organism>
<feature type="region of interest" description="Disordered" evidence="1">
    <location>
        <begin position="35"/>
        <end position="58"/>
    </location>
</feature>
<protein>
    <submittedName>
        <fullName evidence="2">Uncharacterized protein</fullName>
    </submittedName>
</protein>
<reference evidence="2" key="1">
    <citation type="submission" date="2013-05" db="EMBL/GenBank/DDBJ databases">
        <authorList>
            <person name="Yim A.K.Y."/>
            <person name="Chan T.F."/>
            <person name="Ji K.M."/>
            <person name="Liu X.Y."/>
            <person name="Zhou J.W."/>
            <person name="Li R.Q."/>
            <person name="Yang K.Y."/>
            <person name="Li J."/>
            <person name="Li M."/>
            <person name="Law P.T.W."/>
            <person name="Wu Y.L."/>
            <person name="Cai Z.L."/>
            <person name="Qin H."/>
            <person name="Bao Y."/>
            <person name="Leung R.K.K."/>
            <person name="Ng P.K.S."/>
            <person name="Zou J."/>
            <person name="Zhong X.J."/>
            <person name="Ran P.X."/>
            <person name="Zhong N.S."/>
            <person name="Liu Z.G."/>
            <person name="Tsui S.K.W."/>
        </authorList>
    </citation>
    <scope>NUCLEOTIDE SEQUENCE</scope>
    <source>
        <strain evidence="2">Derf</strain>
        <tissue evidence="2">Whole organism</tissue>
    </source>
</reference>
<dbReference type="AlphaFoldDB" id="A0A922I278"/>
<sequence length="121" mass="14599">MKKLRTEAKQKKNHRAKVIVIIIIFSQNEFNFDRTKRKHQKSKQQQQHSYKNEGIRRPKKKISLQSFQKKQENFLSQLICRRLTFSAAGFSFCIRHPFIRIRNDCSICFVSLVEHEQLFIF</sequence>
<proteinExistence type="predicted"/>
<evidence type="ECO:0000313" key="3">
    <source>
        <dbReference type="Proteomes" id="UP000790347"/>
    </source>
</evidence>
<gene>
    <name evidence="2" type="ORF">DERF_004795</name>
</gene>
<evidence type="ECO:0000313" key="2">
    <source>
        <dbReference type="EMBL" id="KAH9521122.1"/>
    </source>
</evidence>